<protein>
    <submittedName>
        <fullName evidence="1">Uncharacterized protein</fullName>
    </submittedName>
</protein>
<name>A0ACC4D8B9_PURLI</name>
<sequence>MTSAVDGLARMGGGGLKTGRQHWARMRRRLRNVDGMLGLLVFGGNLQGLPPGGKASEQLDVLAWEETPWKVGIRGLQTMERLDQDKFDHGLPSMRNRPARLGLCLGTSSTEHDSARPRWTGAFTLGHLASPGVQYAMPRNLAVVIAIASKQCALVLRTLQQGLPKPSCRRAASRFKQSVPGHVVERTQLDIHGCCCRIRGAASSDSEAKCFFD</sequence>
<comment type="caution">
    <text evidence="1">The sequence shown here is derived from an EMBL/GenBank/DDBJ whole genome shotgun (WGS) entry which is preliminary data.</text>
</comment>
<organism evidence="1 2">
    <name type="scientific">Purpureocillium lilacinum</name>
    <name type="common">Paecilomyces lilacinus</name>
    <dbReference type="NCBI Taxonomy" id="33203"/>
    <lineage>
        <taxon>Eukaryota</taxon>
        <taxon>Fungi</taxon>
        <taxon>Dikarya</taxon>
        <taxon>Ascomycota</taxon>
        <taxon>Pezizomycotina</taxon>
        <taxon>Sordariomycetes</taxon>
        <taxon>Hypocreomycetidae</taxon>
        <taxon>Hypocreales</taxon>
        <taxon>Ophiocordycipitaceae</taxon>
        <taxon>Purpureocillium</taxon>
    </lineage>
</organism>
<accession>A0ACC4D8B9</accession>
<gene>
    <name evidence="1" type="ORF">ACCO45_013478</name>
</gene>
<keyword evidence="2" id="KW-1185">Reference proteome</keyword>
<dbReference type="EMBL" id="JBGNUJ010000013">
    <property type="protein sequence ID" value="KAL3951761.1"/>
    <property type="molecule type" value="Genomic_DNA"/>
</dbReference>
<evidence type="ECO:0000313" key="1">
    <source>
        <dbReference type="EMBL" id="KAL3951761.1"/>
    </source>
</evidence>
<reference evidence="1" key="1">
    <citation type="submission" date="2024-12" db="EMBL/GenBank/DDBJ databases">
        <title>Comparative genomics and development of molecular markers within Purpureocillium lilacinum and among Purpureocillium species.</title>
        <authorList>
            <person name="Yeh Z.-Y."/>
            <person name="Ni N.-T."/>
            <person name="Lo P.-H."/>
            <person name="Mushyakhwo K."/>
            <person name="Lin C.-F."/>
            <person name="Nai Y.-S."/>
        </authorList>
    </citation>
    <scope>NUCLEOTIDE SEQUENCE</scope>
    <source>
        <strain evidence="1">NCHU-NPUST-175</strain>
    </source>
</reference>
<dbReference type="Proteomes" id="UP001638806">
    <property type="component" value="Unassembled WGS sequence"/>
</dbReference>
<evidence type="ECO:0000313" key="2">
    <source>
        <dbReference type="Proteomes" id="UP001638806"/>
    </source>
</evidence>
<proteinExistence type="predicted"/>